<proteinExistence type="predicted"/>
<keyword evidence="2" id="KW-1185">Reference proteome</keyword>
<dbReference type="InterPro" id="IPR052091">
    <property type="entry name" value="Beta-ala_Activ/Resist"/>
</dbReference>
<dbReference type="OrthoDB" id="408177at2759"/>
<dbReference type="EMBL" id="BEGY01000005">
    <property type="protein sequence ID" value="GAX74012.1"/>
    <property type="molecule type" value="Genomic_DNA"/>
</dbReference>
<dbReference type="InterPro" id="IPR015943">
    <property type="entry name" value="WD40/YVTN_repeat-like_dom_sf"/>
</dbReference>
<comment type="caution">
    <text evidence="1">The sequence shown here is derived from an EMBL/GenBank/DDBJ whole genome shotgun (WGS) entry which is preliminary data.</text>
</comment>
<gene>
    <name evidence="1" type="ORF">CEUSTIGMA_g1462.t1</name>
</gene>
<reference evidence="1 2" key="1">
    <citation type="submission" date="2017-08" db="EMBL/GenBank/DDBJ databases">
        <title>Acidophilic green algal genome provides insights into adaptation to an acidic environment.</title>
        <authorList>
            <person name="Hirooka S."/>
            <person name="Hirose Y."/>
            <person name="Kanesaki Y."/>
            <person name="Higuchi S."/>
            <person name="Fujiwara T."/>
            <person name="Onuma R."/>
            <person name="Era A."/>
            <person name="Ohbayashi R."/>
            <person name="Uzuka A."/>
            <person name="Nozaki H."/>
            <person name="Yoshikawa H."/>
            <person name="Miyagishima S.Y."/>
        </authorList>
    </citation>
    <scope>NUCLEOTIDE SEQUENCE [LARGE SCALE GENOMIC DNA]</scope>
    <source>
        <strain evidence="1 2">NIES-2499</strain>
    </source>
</reference>
<accession>A0A250WTQ1</accession>
<name>A0A250WTQ1_9CHLO</name>
<dbReference type="PANTHER" id="PTHR44394:SF1">
    <property type="entry name" value="BETA-ALANINE-ACTIVATING ENZYME"/>
    <property type="match status" value="1"/>
</dbReference>
<dbReference type="SUPFAM" id="SSF50998">
    <property type="entry name" value="Quinoprotein alcohol dehydrogenase-like"/>
    <property type="match status" value="1"/>
</dbReference>
<organism evidence="1 2">
    <name type="scientific">Chlamydomonas eustigma</name>
    <dbReference type="NCBI Taxonomy" id="1157962"/>
    <lineage>
        <taxon>Eukaryota</taxon>
        <taxon>Viridiplantae</taxon>
        <taxon>Chlorophyta</taxon>
        <taxon>core chlorophytes</taxon>
        <taxon>Chlorophyceae</taxon>
        <taxon>CS clade</taxon>
        <taxon>Chlamydomonadales</taxon>
        <taxon>Chlamydomonadaceae</taxon>
        <taxon>Chlamydomonas</taxon>
    </lineage>
</organism>
<sequence length="241" mass="26400">MLHPIISLNLFDWYVDMKPTRSSASEDSQKAFLLVIVAHVSGLVTARALHDGKQAWTLTLDGLIFATMTPLPPLTANRKQFCTFLVPTSTGTLYCVDVSKGQVKWRTQLDFGPISAPAAVHVGDILSSMRMASSADPSQTIATSQNQATRASEYMFVPDSRHGSVNALMLAVTSNSGVVTLKRLVQCQSSVAGEKEEYELLLEEQLSIQMQGETFSPSVFVNGRLFLGCRDDHFYCIKCST</sequence>
<evidence type="ECO:0000313" key="1">
    <source>
        <dbReference type="EMBL" id="GAX74012.1"/>
    </source>
</evidence>
<dbReference type="Proteomes" id="UP000232323">
    <property type="component" value="Unassembled WGS sequence"/>
</dbReference>
<dbReference type="PANTHER" id="PTHR44394">
    <property type="entry name" value="BETA-ALANINE-ACTIVATING ENZYME"/>
    <property type="match status" value="1"/>
</dbReference>
<dbReference type="GO" id="GO:0043041">
    <property type="term" value="P:amino acid activation for nonribosomal peptide biosynthetic process"/>
    <property type="evidence" value="ECO:0007669"/>
    <property type="project" value="TreeGrafter"/>
</dbReference>
<evidence type="ECO:0000313" key="2">
    <source>
        <dbReference type="Proteomes" id="UP000232323"/>
    </source>
</evidence>
<protein>
    <submittedName>
        <fullName evidence="1">Uncharacterized protein</fullName>
    </submittedName>
</protein>
<dbReference type="AlphaFoldDB" id="A0A250WTQ1"/>
<dbReference type="Gene3D" id="2.130.10.10">
    <property type="entry name" value="YVTN repeat-like/Quinoprotein amine dehydrogenase"/>
    <property type="match status" value="1"/>
</dbReference>
<dbReference type="InterPro" id="IPR011047">
    <property type="entry name" value="Quinoprotein_ADH-like_sf"/>
</dbReference>